<evidence type="ECO:0000313" key="3">
    <source>
        <dbReference type="Proteomes" id="UP000236291"/>
    </source>
</evidence>
<keyword evidence="2" id="KW-0131">Cell cycle</keyword>
<name>A0A2K3LR68_TRIPR</name>
<evidence type="ECO:0000313" key="2">
    <source>
        <dbReference type="EMBL" id="PNX81040.1"/>
    </source>
</evidence>
<dbReference type="GO" id="GO:0006508">
    <property type="term" value="P:proteolysis"/>
    <property type="evidence" value="ECO:0007669"/>
    <property type="project" value="UniProtKB-KW"/>
</dbReference>
<dbReference type="GO" id="GO:0051301">
    <property type="term" value="P:cell division"/>
    <property type="evidence" value="ECO:0007669"/>
    <property type="project" value="UniProtKB-KW"/>
</dbReference>
<dbReference type="AlphaFoldDB" id="A0A2K3LR68"/>
<dbReference type="Proteomes" id="UP000236291">
    <property type="component" value="Unassembled WGS sequence"/>
</dbReference>
<dbReference type="ExpressionAtlas" id="A0A2K3LR68">
    <property type="expression patterns" value="baseline"/>
</dbReference>
<reference evidence="2 3" key="1">
    <citation type="journal article" date="2014" name="Am. J. Bot.">
        <title>Genome assembly and annotation for red clover (Trifolium pratense; Fabaceae).</title>
        <authorList>
            <person name="Istvanek J."/>
            <person name="Jaros M."/>
            <person name="Krenek A."/>
            <person name="Repkova J."/>
        </authorList>
    </citation>
    <scope>NUCLEOTIDE SEQUENCE [LARGE SCALE GENOMIC DNA]</scope>
    <source>
        <strain evidence="3">cv. Tatra</strain>
        <tissue evidence="2">Young leaves</tissue>
    </source>
</reference>
<proteinExistence type="predicted"/>
<comment type="caution">
    <text evidence="2">The sequence shown here is derived from an EMBL/GenBank/DDBJ whole genome shotgun (WGS) entry which is preliminary data.</text>
</comment>
<accession>A0A2K3LR68</accession>
<keyword evidence="2" id="KW-0132">Cell division</keyword>
<dbReference type="EMBL" id="ASHM01039121">
    <property type="protein sequence ID" value="PNX81040.1"/>
    <property type="molecule type" value="Genomic_DNA"/>
</dbReference>
<gene>
    <name evidence="2" type="ORF">L195_g037055</name>
</gene>
<feature type="domain" description="AAA ATPase AAA+ lid" evidence="1">
    <location>
        <begin position="86"/>
        <end position="120"/>
    </location>
</feature>
<dbReference type="GO" id="GO:0008233">
    <property type="term" value="F:peptidase activity"/>
    <property type="evidence" value="ECO:0007669"/>
    <property type="project" value="UniProtKB-KW"/>
</dbReference>
<protein>
    <submittedName>
        <fullName evidence="2">Cell division protease ftsH-like protein mitochondrial</fullName>
    </submittedName>
</protein>
<dbReference type="Gene3D" id="1.10.8.60">
    <property type="match status" value="1"/>
</dbReference>
<organism evidence="2 3">
    <name type="scientific">Trifolium pratense</name>
    <name type="common">Red clover</name>
    <dbReference type="NCBI Taxonomy" id="57577"/>
    <lineage>
        <taxon>Eukaryota</taxon>
        <taxon>Viridiplantae</taxon>
        <taxon>Streptophyta</taxon>
        <taxon>Embryophyta</taxon>
        <taxon>Tracheophyta</taxon>
        <taxon>Spermatophyta</taxon>
        <taxon>Magnoliopsida</taxon>
        <taxon>eudicotyledons</taxon>
        <taxon>Gunneridae</taxon>
        <taxon>Pentapetalae</taxon>
        <taxon>rosids</taxon>
        <taxon>fabids</taxon>
        <taxon>Fabales</taxon>
        <taxon>Fabaceae</taxon>
        <taxon>Papilionoideae</taxon>
        <taxon>50 kb inversion clade</taxon>
        <taxon>NPAAA clade</taxon>
        <taxon>Hologalegina</taxon>
        <taxon>IRL clade</taxon>
        <taxon>Trifolieae</taxon>
        <taxon>Trifolium</taxon>
    </lineage>
</organism>
<keyword evidence="2" id="KW-0378">Hydrolase</keyword>
<evidence type="ECO:0000259" key="1">
    <source>
        <dbReference type="Pfam" id="PF17862"/>
    </source>
</evidence>
<sequence length="142" mass="15839">MAFRWLRNVVCSLLGRPIPFPGLGVNSQKVICLLARLAPVKQHWRELLLETLVDVLKPNEVEKLQILESLVSKVQKASHVNSQIIATNDFSGADIVDMVNDAAREAVRVGAKVVTSQHLLSARDEIRKEKGYLSQLQRGDMT</sequence>
<dbReference type="InterPro" id="IPR041569">
    <property type="entry name" value="AAA_lid_3"/>
</dbReference>
<keyword evidence="2" id="KW-0645">Protease</keyword>
<dbReference type="Pfam" id="PF17862">
    <property type="entry name" value="AAA_lid_3"/>
    <property type="match status" value="1"/>
</dbReference>
<reference evidence="2 3" key="2">
    <citation type="journal article" date="2017" name="Front. Plant Sci.">
        <title>Gene Classification and Mining of Molecular Markers Useful in Red Clover (Trifolium pratense) Breeding.</title>
        <authorList>
            <person name="Istvanek J."/>
            <person name="Dluhosova J."/>
            <person name="Dluhos P."/>
            <person name="Patkova L."/>
            <person name="Nedelnik J."/>
            <person name="Repkova J."/>
        </authorList>
    </citation>
    <scope>NUCLEOTIDE SEQUENCE [LARGE SCALE GENOMIC DNA]</scope>
    <source>
        <strain evidence="3">cv. Tatra</strain>
        <tissue evidence="2">Young leaves</tissue>
    </source>
</reference>